<keyword evidence="7 12" id="KW-0220">Diaminopimelate biosynthesis</keyword>
<organism evidence="14 15">
    <name type="scientific">Kineosporia mesophila</name>
    <dbReference type="NCBI Taxonomy" id="566012"/>
    <lineage>
        <taxon>Bacteria</taxon>
        <taxon>Bacillati</taxon>
        <taxon>Actinomycetota</taxon>
        <taxon>Actinomycetes</taxon>
        <taxon>Kineosporiales</taxon>
        <taxon>Kineosporiaceae</taxon>
        <taxon>Kineosporia</taxon>
    </lineage>
</organism>
<feature type="binding site" evidence="12">
    <location>
        <position position="246"/>
    </location>
    <ligand>
        <name>pyruvate</name>
        <dbReference type="ChEBI" id="CHEBI:15361"/>
    </ligand>
</feature>
<feature type="active site" description="Proton donor/acceptor" evidence="12">
    <location>
        <position position="178"/>
    </location>
</feature>
<dbReference type="SUPFAM" id="SSF51569">
    <property type="entry name" value="Aldolase"/>
    <property type="match status" value="1"/>
</dbReference>
<dbReference type="InterPro" id="IPR020624">
    <property type="entry name" value="Schiff_base-form_aldolases_CS"/>
</dbReference>
<dbReference type="Gene3D" id="3.20.20.70">
    <property type="entry name" value="Aldolase class I"/>
    <property type="match status" value="1"/>
</dbReference>
<dbReference type="Pfam" id="PF00701">
    <property type="entry name" value="DHDPS"/>
    <property type="match status" value="1"/>
</dbReference>
<feature type="binding site" evidence="12">
    <location>
        <position position="90"/>
    </location>
    <ligand>
        <name>pyruvate</name>
        <dbReference type="ChEBI" id="CHEBI:15361"/>
    </ligand>
</feature>
<dbReference type="Proteomes" id="UP001501074">
    <property type="component" value="Unassembled WGS sequence"/>
</dbReference>
<dbReference type="InterPro" id="IPR005263">
    <property type="entry name" value="DapA"/>
</dbReference>
<dbReference type="InterPro" id="IPR002220">
    <property type="entry name" value="DapA-like"/>
</dbReference>
<name>A0ABP6Z3E2_9ACTN</name>
<accession>A0ABP6Z3E2</accession>
<dbReference type="PIRSF" id="PIRSF001365">
    <property type="entry name" value="DHDPS"/>
    <property type="match status" value="1"/>
</dbReference>
<comment type="function">
    <text evidence="1 12">Catalyzes the condensation of (S)-aspartate-beta-semialdehyde [(S)-ASA] and pyruvate to 4-hydroxy-tetrahydrodipicolinate (HTPA).</text>
</comment>
<evidence type="ECO:0000256" key="4">
    <source>
        <dbReference type="ARBA" id="ARBA00012086"/>
    </source>
</evidence>
<dbReference type="HAMAP" id="MF_00418">
    <property type="entry name" value="DapA"/>
    <property type="match status" value="1"/>
</dbReference>
<gene>
    <name evidence="14" type="primary">dapA_1</name>
    <name evidence="12" type="synonym">dapA</name>
    <name evidence="14" type="ORF">GCM10022223_09910</name>
</gene>
<dbReference type="CDD" id="cd00950">
    <property type="entry name" value="DHDPS"/>
    <property type="match status" value="1"/>
</dbReference>
<evidence type="ECO:0000256" key="3">
    <source>
        <dbReference type="ARBA" id="ARBA00007592"/>
    </source>
</evidence>
<evidence type="ECO:0000256" key="6">
    <source>
        <dbReference type="ARBA" id="ARBA00022605"/>
    </source>
</evidence>
<protein>
    <recommendedName>
        <fullName evidence="4 12">4-hydroxy-tetrahydrodipicolinate synthase</fullName>
        <shortName evidence="12">HTPA synthase</shortName>
        <ecNumber evidence="4 12">4.3.3.7</ecNumber>
    </recommendedName>
</protein>
<dbReference type="PRINTS" id="PR00146">
    <property type="entry name" value="DHPICSNTHASE"/>
</dbReference>
<comment type="pathway">
    <text evidence="2 12">Amino-acid biosynthesis; L-lysine biosynthesis via DAP pathway; (S)-tetrahydrodipicolinate from L-aspartate: step 3/4.</text>
</comment>
<dbReference type="InterPro" id="IPR020625">
    <property type="entry name" value="Schiff_base-form_aldolases_AS"/>
</dbReference>
<evidence type="ECO:0000256" key="13">
    <source>
        <dbReference type="PIRNR" id="PIRNR001365"/>
    </source>
</evidence>
<evidence type="ECO:0000313" key="14">
    <source>
        <dbReference type="EMBL" id="GAA3596681.1"/>
    </source>
</evidence>
<comment type="similarity">
    <text evidence="3 12 13">Belongs to the DapA family.</text>
</comment>
<dbReference type="PANTHER" id="PTHR12128:SF66">
    <property type="entry name" value="4-HYDROXY-2-OXOGLUTARATE ALDOLASE, MITOCHONDRIAL"/>
    <property type="match status" value="1"/>
</dbReference>
<comment type="subunit">
    <text evidence="12">Homotetramer; dimer of dimers.</text>
</comment>
<evidence type="ECO:0000256" key="2">
    <source>
        <dbReference type="ARBA" id="ARBA00005120"/>
    </source>
</evidence>
<evidence type="ECO:0000256" key="5">
    <source>
        <dbReference type="ARBA" id="ARBA00022490"/>
    </source>
</evidence>
<keyword evidence="6 12" id="KW-0028">Amino-acid biosynthesis</keyword>
<comment type="catalytic activity">
    <reaction evidence="11 12">
        <text>L-aspartate 4-semialdehyde + pyruvate = (2S,4S)-4-hydroxy-2,3,4,5-tetrahydrodipicolinate + H2O + H(+)</text>
        <dbReference type="Rhea" id="RHEA:34171"/>
        <dbReference type="ChEBI" id="CHEBI:15361"/>
        <dbReference type="ChEBI" id="CHEBI:15377"/>
        <dbReference type="ChEBI" id="CHEBI:15378"/>
        <dbReference type="ChEBI" id="CHEBI:67139"/>
        <dbReference type="ChEBI" id="CHEBI:537519"/>
        <dbReference type="EC" id="4.3.3.7"/>
    </reaction>
</comment>
<dbReference type="PANTHER" id="PTHR12128">
    <property type="entry name" value="DIHYDRODIPICOLINATE SYNTHASE"/>
    <property type="match status" value="1"/>
</dbReference>
<dbReference type="PROSITE" id="PS00666">
    <property type="entry name" value="DHDPS_2"/>
    <property type="match status" value="1"/>
</dbReference>
<feature type="site" description="Part of a proton relay during catalysis" evidence="12">
    <location>
        <position position="152"/>
    </location>
</feature>
<evidence type="ECO:0000256" key="9">
    <source>
        <dbReference type="ARBA" id="ARBA00023239"/>
    </source>
</evidence>
<dbReference type="InterPro" id="IPR013785">
    <property type="entry name" value="Aldolase_TIM"/>
</dbReference>
<keyword evidence="15" id="KW-1185">Reference proteome</keyword>
<keyword evidence="8 12" id="KW-0457">Lysine biosynthesis</keyword>
<dbReference type="PROSITE" id="PS00665">
    <property type="entry name" value="DHDPS_1"/>
    <property type="match status" value="1"/>
</dbReference>
<dbReference type="EC" id="4.3.3.7" evidence="4 12"/>
<comment type="caution">
    <text evidence="14">The sequence shown here is derived from an EMBL/GenBank/DDBJ whole genome shotgun (WGS) entry which is preliminary data.</text>
</comment>
<evidence type="ECO:0000256" key="7">
    <source>
        <dbReference type="ARBA" id="ARBA00022915"/>
    </source>
</evidence>
<proteinExistence type="inferred from homology"/>
<evidence type="ECO:0000256" key="8">
    <source>
        <dbReference type="ARBA" id="ARBA00023154"/>
    </source>
</evidence>
<comment type="subcellular location">
    <subcellularLocation>
        <location evidence="12">Cytoplasm</location>
    </subcellularLocation>
</comment>
<evidence type="ECO:0000256" key="12">
    <source>
        <dbReference type="HAMAP-Rule" id="MF_00418"/>
    </source>
</evidence>
<reference evidence="15" key="1">
    <citation type="journal article" date="2019" name="Int. J. Syst. Evol. Microbiol.">
        <title>The Global Catalogue of Microorganisms (GCM) 10K type strain sequencing project: providing services to taxonomists for standard genome sequencing and annotation.</title>
        <authorList>
            <consortium name="The Broad Institute Genomics Platform"/>
            <consortium name="The Broad Institute Genome Sequencing Center for Infectious Disease"/>
            <person name="Wu L."/>
            <person name="Ma J."/>
        </authorList>
    </citation>
    <scope>NUCLEOTIDE SEQUENCE [LARGE SCALE GENOMIC DNA]</scope>
    <source>
        <strain evidence="15">JCM 16902</strain>
    </source>
</reference>
<dbReference type="SMART" id="SM01130">
    <property type="entry name" value="DHDPS"/>
    <property type="match status" value="1"/>
</dbReference>
<keyword evidence="5 12" id="KW-0963">Cytoplasm</keyword>
<keyword evidence="10 12" id="KW-0704">Schiff base</keyword>
<evidence type="ECO:0000256" key="10">
    <source>
        <dbReference type="ARBA" id="ARBA00023270"/>
    </source>
</evidence>
<comment type="caution">
    <text evidence="12">Was originally thought to be a dihydrodipicolinate synthase (DHDPS), catalyzing the condensation of (S)-aspartate-beta-semialdehyde [(S)-ASA] and pyruvate to dihydrodipicolinate (DHDP). However, it was shown in E.coli that the product of the enzymatic reaction is not dihydrodipicolinate but in fact (4S)-4-hydroxy-2,3,4,5-tetrahydro-(2S)-dipicolinic acid (HTPA), and that the consecutive dehydration reaction leading to DHDP is not spontaneous but catalyzed by DapB.</text>
</comment>
<keyword evidence="9 12" id="KW-0456">Lyase</keyword>
<feature type="site" description="Part of a proton relay during catalysis" evidence="12">
    <location>
        <position position="89"/>
    </location>
</feature>
<evidence type="ECO:0000256" key="1">
    <source>
        <dbReference type="ARBA" id="ARBA00003294"/>
    </source>
</evidence>
<evidence type="ECO:0000256" key="11">
    <source>
        <dbReference type="ARBA" id="ARBA00047836"/>
    </source>
</evidence>
<sequence>MPVASREPGDAGRLLTVTASPRAAVIEQAPAPGTFGAMPVEPVTRSFGSVGVAMVTPLTDTGELDLDAAQHLATHLIDDGCDALVVSGTTGESPTTSDVEKEQLLRAVVEAVGERAVIIAGIGTNDTAHTLELSRQAAKAGAHGLLAVTPYYSKPSQAGLTAHFTAVADATGLPVMLYDIPGRSGIPIQTETLLRLAEHPRIVAVKDAKDDLYAGSWLLDRTGLEVYSGSDQLNLPWLSIGGSGMISVVGHVAAAQYRRMVEAVDAGDLVTARRINSEVLPAVRGVMTRAQGAVMAKAALELMGVLPNRTVRLPQTAATNEEVALLRSDLEEAKLL</sequence>
<feature type="active site" description="Schiff-base intermediate with substrate" evidence="12">
    <location>
        <position position="206"/>
    </location>
</feature>
<dbReference type="EMBL" id="BAAAZO010000001">
    <property type="protein sequence ID" value="GAA3596681.1"/>
    <property type="molecule type" value="Genomic_DNA"/>
</dbReference>
<evidence type="ECO:0000313" key="15">
    <source>
        <dbReference type="Proteomes" id="UP001501074"/>
    </source>
</evidence>
<dbReference type="NCBIfam" id="TIGR00674">
    <property type="entry name" value="dapA"/>
    <property type="match status" value="1"/>
</dbReference>